<gene>
    <name evidence="8 9" type="primary">uvsE</name>
    <name evidence="9" type="ORF">BA70_10460</name>
</gene>
<dbReference type="InterPro" id="IPR023520">
    <property type="entry name" value="UvdE_bac"/>
</dbReference>
<comment type="function">
    <text evidence="7">Component in a DNA repair pathway. Removal of UV LIGHT damaged nucleotides. Recognizes pyrimidine dimers and cleave a phosphodiester bond immediately 5' to the lesion.</text>
</comment>
<keyword evidence="3 8" id="KW-0227">DNA damage</keyword>
<dbReference type="AlphaFoldDB" id="A0A081LE69"/>
<dbReference type="NCBIfam" id="TIGR00629">
    <property type="entry name" value="uvde"/>
    <property type="match status" value="1"/>
</dbReference>
<dbReference type="GO" id="GO:0004519">
    <property type="term" value="F:endonuclease activity"/>
    <property type="evidence" value="ECO:0007669"/>
    <property type="project" value="UniProtKB-UniRule"/>
</dbReference>
<dbReference type="RefSeq" id="WP_034318226.1">
    <property type="nucleotide sequence ID" value="NZ_JOTP01000003.1"/>
</dbReference>
<evidence type="ECO:0000256" key="4">
    <source>
        <dbReference type="ARBA" id="ARBA00022769"/>
    </source>
</evidence>
<dbReference type="OrthoDB" id="9782576at2"/>
<sequence>MRYRFGYVSNAVTLWEASPAKSLTFARYSKLSKEEREESLLRTTKANLVNTLRTLYFAIAHDIPLYRFSSSIVPLATHPEVRWDFVTPFRKEFLEIGQLVKRHGLRVSFHPNQFTLFTSPKPSITENAVIDMTYHYQMLEAMKLEKEGYMNIHVGGAYGDKASALHRFDENIKQLPAHIKARMTLENDDKTYTSLETLSVCEKHGIPFVFDYHHHVANKDDDVALDDILPRTFDTWINTGIPPKIHLSSPKSEKAIRSHADGVDMSFVLPLFQALKPYGRDVDFMIEAKLKDQALLRLVEELSAMRGNRRTGGGTIEWKS</sequence>
<evidence type="ECO:0000256" key="7">
    <source>
        <dbReference type="ARBA" id="ARBA00025029"/>
    </source>
</evidence>
<organism evidence="9 10">
    <name type="scientific">Bacillus zhangzhouensis</name>
    <dbReference type="NCBI Taxonomy" id="1178540"/>
    <lineage>
        <taxon>Bacteria</taxon>
        <taxon>Bacillati</taxon>
        <taxon>Bacillota</taxon>
        <taxon>Bacilli</taxon>
        <taxon>Bacillales</taxon>
        <taxon>Bacillaceae</taxon>
        <taxon>Bacillus</taxon>
    </lineage>
</organism>
<evidence type="ECO:0000256" key="1">
    <source>
        <dbReference type="ARBA" id="ARBA00022722"/>
    </source>
</evidence>
<evidence type="ECO:0000256" key="6">
    <source>
        <dbReference type="ARBA" id="ARBA00023204"/>
    </source>
</evidence>
<comment type="caution">
    <text evidence="9">The sequence shown here is derived from an EMBL/GenBank/DDBJ whole genome shotgun (WGS) entry which is preliminary data.</text>
</comment>
<keyword evidence="5 8" id="KW-0378">Hydrolase</keyword>
<dbReference type="EMBL" id="JOTP01000003">
    <property type="protein sequence ID" value="KEP27545.1"/>
    <property type="molecule type" value="Genomic_DNA"/>
</dbReference>
<dbReference type="GO" id="GO:0006290">
    <property type="term" value="P:pyrimidine dimer repair"/>
    <property type="evidence" value="ECO:0007669"/>
    <property type="project" value="UniProtKB-UniRule"/>
</dbReference>
<dbReference type="eggNOG" id="COG4294">
    <property type="taxonomic scope" value="Bacteria"/>
</dbReference>
<dbReference type="GO" id="GO:0009411">
    <property type="term" value="P:response to UV"/>
    <property type="evidence" value="ECO:0007669"/>
    <property type="project" value="InterPro"/>
</dbReference>
<keyword evidence="1 8" id="KW-0540">Nuclease</keyword>
<evidence type="ECO:0000313" key="10">
    <source>
        <dbReference type="Proteomes" id="UP000028091"/>
    </source>
</evidence>
<evidence type="ECO:0000256" key="3">
    <source>
        <dbReference type="ARBA" id="ARBA00022763"/>
    </source>
</evidence>
<dbReference type="GO" id="GO:0016787">
    <property type="term" value="F:hydrolase activity"/>
    <property type="evidence" value="ECO:0007669"/>
    <property type="project" value="UniProtKB-KW"/>
</dbReference>
<dbReference type="GO" id="GO:0006289">
    <property type="term" value="P:nucleotide-excision repair"/>
    <property type="evidence" value="ECO:0007669"/>
    <property type="project" value="InterPro"/>
</dbReference>
<dbReference type="PANTHER" id="PTHR31290:SF5">
    <property type="entry name" value="UV-DAMAGE ENDONUCLEASE"/>
    <property type="match status" value="1"/>
</dbReference>
<comment type="similarity">
    <text evidence="8">Belongs to the uve1/UvsE family.</text>
</comment>
<name>A0A081LE69_9BACI</name>
<keyword evidence="4 8" id="KW-0228">DNA excision</keyword>
<proteinExistence type="inferred from homology"/>
<dbReference type="PANTHER" id="PTHR31290">
    <property type="entry name" value="UV-DAMAGE ENDONUCLEASE"/>
    <property type="match status" value="1"/>
</dbReference>
<comment type="function">
    <text evidence="8">Component in a DNA repair pathway. Removal of UV-light damaged nucleotides. Recognizes pyrimidine dimers and cleave a phosphodiester bond immediately 5' to the lesion.</text>
</comment>
<evidence type="ECO:0000256" key="5">
    <source>
        <dbReference type="ARBA" id="ARBA00022801"/>
    </source>
</evidence>
<dbReference type="SUPFAM" id="SSF51658">
    <property type="entry name" value="Xylose isomerase-like"/>
    <property type="match status" value="1"/>
</dbReference>
<dbReference type="EC" id="3.-.-.-" evidence="8"/>
<accession>A0A081LE69</accession>
<keyword evidence="2 8" id="KW-0255">Endonuclease</keyword>
<keyword evidence="6 8" id="KW-0234">DNA repair</keyword>
<evidence type="ECO:0000313" key="9">
    <source>
        <dbReference type="EMBL" id="KEP27545.1"/>
    </source>
</evidence>
<dbReference type="Gene3D" id="3.20.20.150">
    <property type="entry name" value="Divalent-metal-dependent TIM barrel enzymes"/>
    <property type="match status" value="1"/>
</dbReference>
<dbReference type="Pfam" id="PF03851">
    <property type="entry name" value="UvdE"/>
    <property type="match status" value="1"/>
</dbReference>
<protein>
    <recommendedName>
        <fullName evidence="8">UV DNA damage endonuclease</fullName>
        <shortName evidence="8">UV-endonuclease</shortName>
        <shortName evidence="8">UVED</shortName>
        <ecNumber evidence="8">3.-.-.-</ecNumber>
    </recommendedName>
</protein>
<evidence type="ECO:0000256" key="8">
    <source>
        <dbReference type="HAMAP-Rule" id="MF_00606"/>
    </source>
</evidence>
<keyword evidence="10" id="KW-1185">Reference proteome</keyword>
<evidence type="ECO:0000256" key="2">
    <source>
        <dbReference type="ARBA" id="ARBA00022759"/>
    </source>
</evidence>
<dbReference type="HAMAP" id="MF_00606">
    <property type="entry name" value="UV_endonuclease"/>
    <property type="match status" value="1"/>
</dbReference>
<dbReference type="Proteomes" id="UP000028091">
    <property type="component" value="Unassembled WGS sequence"/>
</dbReference>
<dbReference type="InterPro" id="IPR004601">
    <property type="entry name" value="UvdE"/>
</dbReference>
<reference evidence="9 10" key="1">
    <citation type="submission" date="2012-09" db="EMBL/GenBank/DDBJ databases">
        <title>Genome Sequence of Bacillus sp. DW5-4.</title>
        <authorList>
            <person name="Lai Q."/>
            <person name="Liu Y."/>
            <person name="Shao Z."/>
        </authorList>
    </citation>
    <scope>NUCLEOTIDE SEQUENCE [LARGE SCALE GENOMIC DNA]</scope>
    <source>
        <strain evidence="9 10">DW5-4</strain>
    </source>
</reference>
<dbReference type="InterPro" id="IPR036237">
    <property type="entry name" value="Xyl_isomerase-like_sf"/>
</dbReference>